<protein>
    <submittedName>
        <fullName evidence="2">Uncharacterized protein</fullName>
    </submittedName>
</protein>
<gene>
    <name evidence="2" type="ORF">Fcan01_20457</name>
</gene>
<keyword evidence="1" id="KW-0812">Transmembrane</keyword>
<dbReference type="AlphaFoldDB" id="A0A226DIL6"/>
<organism evidence="2 3">
    <name type="scientific">Folsomia candida</name>
    <name type="common">Springtail</name>
    <dbReference type="NCBI Taxonomy" id="158441"/>
    <lineage>
        <taxon>Eukaryota</taxon>
        <taxon>Metazoa</taxon>
        <taxon>Ecdysozoa</taxon>
        <taxon>Arthropoda</taxon>
        <taxon>Hexapoda</taxon>
        <taxon>Collembola</taxon>
        <taxon>Entomobryomorpha</taxon>
        <taxon>Isotomoidea</taxon>
        <taxon>Isotomidae</taxon>
        <taxon>Proisotominae</taxon>
        <taxon>Folsomia</taxon>
    </lineage>
</organism>
<feature type="transmembrane region" description="Helical" evidence="1">
    <location>
        <begin position="350"/>
        <end position="374"/>
    </location>
</feature>
<feature type="transmembrane region" description="Helical" evidence="1">
    <location>
        <begin position="88"/>
        <end position="105"/>
    </location>
</feature>
<proteinExistence type="predicted"/>
<dbReference type="EMBL" id="LNIX01000019">
    <property type="protein sequence ID" value="OXA44527.1"/>
    <property type="molecule type" value="Genomic_DNA"/>
</dbReference>
<dbReference type="Proteomes" id="UP000198287">
    <property type="component" value="Unassembled WGS sequence"/>
</dbReference>
<name>A0A226DIL6_FOLCA</name>
<accession>A0A226DIL6</accession>
<sequence length="384" mass="43669">MDIAAVTYPHPNHIHEFTFPEEWDSSIILVGEEAYKFLTCAGVTSARIGYGVYLSPADGWCWILMAASLIVTTVYVAFPMESENCPELYIRMLLSMIGALLERPIHRVPADILGIKPLLCIIWIFTCMILGTGWKATYTTDTITPTKLVSPFETFKNVLSFTLYSSVGMEQHPFYDDPSIGTPIPELFFVFRDLLNSNVNWITELARNALAQTTLDGFIHLKSLAYNHPAHFNGNLTRPSCTGKVYVDHVQNIEAILPYANRIGANRSIKFVAGTDKLVTSWTGWSWMIVFDMSQTRKLVEMQKMIVSSGIYSRWDALYKRFRPMKLFQHFDPDDDMDEGVEKTGLGSNILSAMTIFVVLSSFCTILFCCELTLKFSWRRCIYR</sequence>
<feature type="transmembrane region" description="Helical" evidence="1">
    <location>
        <begin position="57"/>
        <end position="76"/>
    </location>
</feature>
<evidence type="ECO:0000313" key="3">
    <source>
        <dbReference type="Proteomes" id="UP000198287"/>
    </source>
</evidence>
<comment type="caution">
    <text evidence="2">The sequence shown here is derived from an EMBL/GenBank/DDBJ whole genome shotgun (WGS) entry which is preliminary data.</text>
</comment>
<keyword evidence="1" id="KW-1133">Transmembrane helix</keyword>
<keyword evidence="1" id="KW-0472">Membrane</keyword>
<keyword evidence="3" id="KW-1185">Reference proteome</keyword>
<reference evidence="2 3" key="1">
    <citation type="submission" date="2015-12" db="EMBL/GenBank/DDBJ databases">
        <title>The genome of Folsomia candida.</title>
        <authorList>
            <person name="Faddeeva A."/>
            <person name="Derks M.F."/>
            <person name="Anvar Y."/>
            <person name="Smit S."/>
            <person name="Van Straalen N."/>
            <person name="Roelofs D."/>
        </authorList>
    </citation>
    <scope>NUCLEOTIDE SEQUENCE [LARGE SCALE GENOMIC DNA]</scope>
    <source>
        <strain evidence="2 3">VU population</strain>
        <tissue evidence="2">Whole body</tissue>
    </source>
</reference>
<evidence type="ECO:0000313" key="2">
    <source>
        <dbReference type="EMBL" id="OXA44527.1"/>
    </source>
</evidence>
<feature type="transmembrane region" description="Helical" evidence="1">
    <location>
        <begin position="117"/>
        <end position="134"/>
    </location>
</feature>
<evidence type="ECO:0000256" key="1">
    <source>
        <dbReference type="SAM" id="Phobius"/>
    </source>
</evidence>